<sequence>MKNKIRITTDAQEREKAFAIRRKVFIEEQHVPEELEIDEYDQQPTTRHVLLVNQDEQAIGTARFRPYKDGMLKVERVAILKEQRGTGAGRRIMEAIETEARKSGYQGMKLGAQLHARKFYERLGFQAQGEIYLDAGIEHVDMVKKIEVGQG</sequence>
<dbReference type="CDD" id="cd04301">
    <property type="entry name" value="NAT_SF"/>
    <property type="match status" value="1"/>
</dbReference>
<evidence type="ECO:0000256" key="2">
    <source>
        <dbReference type="ARBA" id="ARBA00023315"/>
    </source>
</evidence>
<keyword evidence="5" id="KW-1185">Reference proteome</keyword>
<dbReference type="RefSeq" id="WP_093794775.1">
    <property type="nucleotide sequence ID" value="NZ_CP155571.1"/>
</dbReference>
<evidence type="ECO:0000313" key="5">
    <source>
        <dbReference type="Proteomes" id="UP000216052"/>
    </source>
</evidence>
<dbReference type="EC" id="2.3.1.-" evidence="4"/>
<dbReference type="InterPro" id="IPR050832">
    <property type="entry name" value="Bact_Acetyltransf"/>
</dbReference>
<keyword evidence="2 4" id="KW-0012">Acyltransferase</keyword>
<dbReference type="InterPro" id="IPR000182">
    <property type="entry name" value="GNAT_dom"/>
</dbReference>
<organism evidence="4 5">
    <name type="scientific">Sporomusa acidovorans (strain ATCC 49682 / DSM 3132 / Mol)</name>
    <dbReference type="NCBI Taxonomy" id="1123286"/>
    <lineage>
        <taxon>Bacteria</taxon>
        <taxon>Bacillati</taxon>
        <taxon>Bacillota</taxon>
        <taxon>Negativicutes</taxon>
        <taxon>Selenomonadales</taxon>
        <taxon>Sporomusaceae</taxon>
        <taxon>Sporomusa</taxon>
    </lineage>
</organism>
<dbReference type="PROSITE" id="PS51186">
    <property type="entry name" value="GNAT"/>
    <property type="match status" value="1"/>
</dbReference>
<dbReference type="Proteomes" id="UP000216052">
    <property type="component" value="Chromosome"/>
</dbReference>
<dbReference type="InterPro" id="IPR016181">
    <property type="entry name" value="Acyl_CoA_acyltransferase"/>
</dbReference>
<dbReference type="Gene3D" id="3.40.630.30">
    <property type="match status" value="1"/>
</dbReference>
<dbReference type="SUPFAM" id="SSF55729">
    <property type="entry name" value="Acyl-CoA N-acyltransferases (Nat)"/>
    <property type="match status" value="1"/>
</dbReference>
<dbReference type="PANTHER" id="PTHR43877">
    <property type="entry name" value="AMINOALKYLPHOSPHONATE N-ACETYLTRANSFERASE-RELATED-RELATED"/>
    <property type="match status" value="1"/>
</dbReference>
<dbReference type="Pfam" id="PF13673">
    <property type="entry name" value="Acetyltransf_10"/>
    <property type="match status" value="1"/>
</dbReference>
<accession>A0ABZ3J887</accession>
<keyword evidence="1 4" id="KW-0808">Transferase</keyword>
<reference evidence="4" key="1">
    <citation type="submission" date="2024-05" db="EMBL/GenBank/DDBJ databases">
        <title>Isolation and characterization of Sporomusa carbonis sp. nov., a carboxydotrophic hydrogenogen in the genus of Sporomusa isolated from a charcoal burning pile.</title>
        <authorList>
            <person name="Boeer T."/>
            <person name="Rosenbaum F."/>
            <person name="Eysell L."/>
            <person name="Mueller V."/>
            <person name="Daniel R."/>
            <person name="Poehlein A."/>
        </authorList>
    </citation>
    <scope>NUCLEOTIDE SEQUENCE [LARGE SCALE GENOMIC DNA]</scope>
    <source>
        <strain evidence="4">DSM 3132</strain>
    </source>
</reference>
<dbReference type="EMBL" id="CP155571">
    <property type="protein sequence ID" value="XFO74331.1"/>
    <property type="molecule type" value="Genomic_DNA"/>
</dbReference>
<proteinExistence type="predicted"/>
<feature type="domain" description="N-acetyltransferase" evidence="3">
    <location>
        <begin position="5"/>
        <end position="147"/>
    </location>
</feature>
<evidence type="ECO:0000313" key="4">
    <source>
        <dbReference type="EMBL" id="XFO74331.1"/>
    </source>
</evidence>
<name>A0ABZ3J887_SPOA4</name>
<dbReference type="GO" id="GO:0016746">
    <property type="term" value="F:acyltransferase activity"/>
    <property type="evidence" value="ECO:0007669"/>
    <property type="project" value="UniProtKB-KW"/>
</dbReference>
<gene>
    <name evidence="4" type="ORF">SPACI_044410</name>
</gene>
<protein>
    <submittedName>
        <fullName evidence="4">Acetyltransferase</fullName>
        <ecNumber evidence="4">2.3.1.-</ecNumber>
    </submittedName>
</protein>
<evidence type="ECO:0000256" key="1">
    <source>
        <dbReference type="ARBA" id="ARBA00022679"/>
    </source>
</evidence>
<dbReference type="PANTHER" id="PTHR43877:SF2">
    <property type="entry name" value="AMINOALKYLPHOSPHONATE N-ACETYLTRANSFERASE-RELATED"/>
    <property type="match status" value="1"/>
</dbReference>
<evidence type="ECO:0000259" key="3">
    <source>
        <dbReference type="PROSITE" id="PS51186"/>
    </source>
</evidence>